<keyword evidence="2" id="KW-0472">Membrane</keyword>
<keyword evidence="4" id="KW-1185">Reference proteome</keyword>
<name>A0ABV0ZEA4_9TELE</name>
<proteinExistence type="predicted"/>
<keyword evidence="2" id="KW-0812">Transmembrane</keyword>
<feature type="transmembrane region" description="Helical" evidence="2">
    <location>
        <begin position="81"/>
        <end position="109"/>
    </location>
</feature>
<evidence type="ECO:0000256" key="2">
    <source>
        <dbReference type="SAM" id="Phobius"/>
    </source>
</evidence>
<keyword evidence="2" id="KW-1133">Transmembrane helix</keyword>
<accession>A0ABV0ZEA4</accession>
<protein>
    <submittedName>
        <fullName evidence="3">Uncharacterized protein</fullName>
    </submittedName>
</protein>
<evidence type="ECO:0000313" key="3">
    <source>
        <dbReference type="EMBL" id="MEQ2304554.1"/>
    </source>
</evidence>
<reference evidence="3 4" key="1">
    <citation type="submission" date="2021-06" db="EMBL/GenBank/DDBJ databases">
        <authorList>
            <person name="Palmer J.M."/>
        </authorList>
    </citation>
    <scope>NUCLEOTIDE SEQUENCE [LARGE SCALE GENOMIC DNA]</scope>
    <source>
        <strain evidence="3 4">AS_MEX2019</strain>
        <tissue evidence="3">Muscle</tissue>
    </source>
</reference>
<sequence length="110" mass="12156">MLPIMSPTFLLITSFSLDQSPSTPCQAHPSPPSTPCQAHASSRSTGRHLYSNTKMFIQAHVIFSIHAFLRGPSAKDMNFIFKLLSLVFTSCFFLSGTVTSSSFIFIIFFS</sequence>
<gene>
    <name evidence="3" type="ORF">AMECASPLE_028335</name>
</gene>
<comment type="caution">
    <text evidence="3">The sequence shown here is derived from an EMBL/GenBank/DDBJ whole genome shotgun (WGS) entry which is preliminary data.</text>
</comment>
<dbReference type="EMBL" id="JAHRIP010059535">
    <property type="protein sequence ID" value="MEQ2304554.1"/>
    <property type="molecule type" value="Genomic_DNA"/>
</dbReference>
<organism evidence="3 4">
    <name type="scientific">Ameca splendens</name>
    <dbReference type="NCBI Taxonomy" id="208324"/>
    <lineage>
        <taxon>Eukaryota</taxon>
        <taxon>Metazoa</taxon>
        <taxon>Chordata</taxon>
        <taxon>Craniata</taxon>
        <taxon>Vertebrata</taxon>
        <taxon>Euteleostomi</taxon>
        <taxon>Actinopterygii</taxon>
        <taxon>Neopterygii</taxon>
        <taxon>Teleostei</taxon>
        <taxon>Neoteleostei</taxon>
        <taxon>Acanthomorphata</taxon>
        <taxon>Ovalentaria</taxon>
        <taxon>Atherinomorphae</taxon>
        <taxon>Cyprinodontiformes</taxon>
        <taxon>Goodeidae</taxon>
        <taxon>Ameca</taxon>
    </lineage>
</organism>
<dbReference type="Proteomes" id="UP001469553">
    <property type="component" value="Unassembled WGS sequence"/>
</dbReference>
<evidence type="ECO:0000313" key="4">
    <source>
        <dbReference type="Proteomes" id="UP001469553"/>
    </source>
</evidence>
<feature type="region of interest" description="Disordered" evidence="1">
    <location>
        <begin position="21"/>
        <end position="41"/>
    </location>
</feature>
<evidence type="ECO:0000256" key="1">
    <source>
        <dbReference type="SAM" id="MobiDB-lite"/>
    </source>
</evidence>